<dbReference type="PROSITE" id="PS51857">
    <property type="entry name" value="CSD_2"/>
    <property type="match status" value="1"/>
</dbReference>
<dbReference type="EMBL" id="BAABBM010000001">
    <property type="protein sequence ID" value="GAA3892086.1"/>
    <property type="molecule type" value="Genomic_DNA"/>
</dbReference>
<protein>
    <recommendedName>
        <fullName evidence="1">CSD domain-containing protein</fullName>
    </recommendedName>
</protein>
<reference evidence="3" key="1">
    <citation type="journal article" date="2019" name="Int. J. Syst. Evol. Microbiol.">
        <title>The Global Catalogue of Microorganisms (GCM) 10K type strain sequencing project: providing services to taxonomists for standard genome sequencing and annotation.</title>
        <authorList>
            <consortium name="The Broad Institute Genomics Platform"/>
            <consortium name="The Broad Institute Genome Sequencing Center for Infectious Disease"/>
            <person name="Wu L."/>
            <person name="Ma J."/>
        </authorList>
    </citation>
    <scope>NUCLEOTIDE SEQUENCE [LARGE SCALE GENOMIC DNA]</scope>
    <source>
        <strain evidence="3">JCM 17543</strain>
    </source>
</reference>
<evidence type="ECO:0000313" key="3">
    <source>
        <dbReference type="Proteomes" id="UP001500827"/>
    </source>
</evidence>
<gene>
    <name evidence="2" type="ORF">GCM10022276_09010</name>
</gene>
<dbReference type="InterPro" id="IPR012340">
    <property type="entry name" value="NA-bd_OB-fold"/>
</dbReference>
<evidence type="ECO:0000313" key="2">
    <source>
        <dbReference type="EMBL" id="GAA3892086.1"/>
    </source>
</evidence>
<dbReference type="Proteomes" id="UP001500827">
    <property type="component" value="Unassembled WGS sequence"/>
</dbReference>
<comment type="caution">
    <text evidence="2">The sequence shown here is derived from an EMBL/GenBank/DDBJ whole genome shotgun (WGS) entry which is preliminary data.</text>
</comment>
<sequence>MKYFGTVKSFDTDKGHGEIKPETGGNDIRFETSAILWDKSIAPTVGQRLSYDVGHASDRQPCAVNLQTI</sequence>
<proteinExistence type="predicted"/>
<dbReference type="InterPro" id="IPR002059">
    <property type="entry name" value="CSP_DNA-bd"/>
</dbReference>
<accession>A0ABP7KZM8</accession>
<name>A0ABP7KZM8_9SPHN</name>
<evidence type="ECO:0000259" key="1">
    <source>
        <dbReference type="PROSITE" id="PS51857"/>
    </source>
</evidence>
<dbReference type="Gene3D" id="2.40.50.140">
    <property type="entry name" value="Nucleic acid-binding proteins"/>
    <property type="match status" value="1"/>
</dbReference>
<dbReference type="Pfam" id="PF00313">
    <property type="entry name" value="CSD"/>
    <property type="match status" value="1"/>
</dbReference>
<feature type="domain" description="CSD" evidence="1">
    <location>
        <begin position="2"/>
        <end position="68"/>
    </location>
</feature>
<dbReference type="RefSeq" id="WP_344698491.1">
    <property type="nucleotide sequence ID" value="NZ_BAABBM010000001.1"/>
</dbReference>
<keyword evidence="3" id="KW-1185">Reference proteome</keyword>
<organism evidence="2 3">
    <name type="scientific">Sphingomonas limnosediminicola</name>
    <dbReference type="NCBI Taxonomy" id="940133"/>
    <lineage>
        <taxon>Bacteria</taxon>
        <taxon>Pseudomonadati</taxon>
        <taxon>Pseudomonadota</taxon>
        <taxon>Alphaproteobacteria</taxon>
        <taxon>Sphingomonadales</taxon>
        <taxon>Sphingomonadaceae</taxon>
        <taxon>Sphingomonas</taxon>
    </lineage>
</organism>
<dbReference type="SUPFAM" id="SSF50249">
    <property type="entry name" value="Nucleic acid-binding proteins"/>
    <property type="match status" value="1"/>
</dbReference>